<accession>A0ABV4XUB1</accession>
<protein>
    <submittedName>
        <fullName evidence="1">Uncharacterized protein</fullName>
    </submittedName>
</protein>
<comment type="caution">
    <text evidence="1">The sequence shown here is derived from an EMBL/GenBank/DDBJ whole genome shotgun (WGS) entry which is preliminary data.</text>
</comment>
<evidence type="ECO:0000313" key="1">
    <source>
        <dbReference type="EMBL" id="MFB2895283.1"/>
    </source>
</evidence>
<proteinExistence type="predicted"/>
<dbReference type="RefSeq" id="WP_413264923.1">
    <property type="nucleotide sequence ID" value="NZ_JBHFNR010000149.1"/>
</dbReference>
<evidence type="ECO:0000313" key="2">
    <source>
        <dbReference type="Proteomes" id="UP001576784"/>
    </source>
</evidence>
<keyword evidence="2" id="KW-1185">Reference proteome</keyword>
<organism evidence="1 2">
    <name type="scientific">Floridaenema flaviceps BLCC-F50</name>
    <dbReference type="NCBI Taxonomy" id="3153642"/>
    <lineage>
        <taxon>Bacteria</taxon>
        <taxon>Bacillati</taxon>
        <taxon>Cyanobacteriota</taxon>
        <taxon>Cyanophyceae</taxon>
        <taxon>Oscillatoriophycideae</taxon>
        <taxon>Aerosakkonematales</taxon>
        <taxon>Aerosakkonemataceae</taxon>
        <taxon>Floridanema</taxon>
        <taxon>Floridanema flaviceps</taxon>
    </lineage>
</organism>
<sequence>MPTARYANALYLFSPKERSTGIVNAIAPYFFIDRRSPRHL</sequence>
<gene>
    <name evidence="1" type="ORF">ACE1CI_20445</name>
</gene>
<reference evidence="1 2" key="1">
    <citation type="submission" date="2024-09" db="EMBL/GenBank/DDBJ databases">
        <title>Floridaenema gen nov. (Aerosakkonemataceae, Aerosakkonematales ord. nov., Cyanobacteria) from benthic tropical and subtropical fresh waters, with the description of four new species.</title>
        <authorList>
            <person name="Moretto J.A."/>
            <person name="Berthold D.E."/>
            <person name="Lefler F.W."/>
            <person name="Huang I.-S."/>
            <person name="Laughinghouse H. IV."/>
        </authorList>
    </citation>
    <scope>NUCLEOTIDE SEQUENCE [LARGE SCALE GENOMIC DNA]</scope>
    <source>
        <strain evidence="1 2">BLCC-F50</strain>
    </source>
</reference>
<dbReference type="EMBL" id="JBHFNR010000149">
    <property type="protein sequence ID" value="MFB2895283.1"/>
    <property type="molecule type" value="Genomic_DNA"/>
</dbReference>
<name>A0ABV4XUB1_9CYAN</name>
<dbReference type="Proteomes" id="UP001576784">
    <property type="component" value="Unassembled WGS sequence"/>
</dbReference>